<evidence type="ECO:0000256" key="1">
    <source>
        <dbReference type="SAM" id="Phobius"/>
    </source>
</evidence>
<dbReference type="RefSeq" id="WP_377095077.1">
    <property type="nucleotide sequence ID" value="NZ_JBHSJM010000001.1"/>
</dbReference>
<keyword evidence="1" id="KW-0812">Transmembrane</keyword>
<comment type="caution">
    <text evidence="2">The sequence shown here is derived from an EMBL/GenBank/DDBJ whole genome shotgun (WGS) entry which is preliminary data.</text>
</comment>
<dbReference type="Proteomes" id="UP001597297">
    <property type="component" value="Unassembled WGS sequence"/>
</dbReference>
<proteinExistence type="predicted"/>
<evidence type="ECO:0008006" key="4">
    <source>
        <dbReference type="Google" id="ProtNLM"/>
    </source>
</evidence>
<evidence type="ECO:0000313" key="2">
    <source>
        <dbReference type="EMBL" id="MFD2275319.1"/>
    </source>
</evidence>
<name>A0ABW5DYX5_9BACT</name>
<keyword evidence="3" id="KW-1185">Reference proteome</keyword>
<sequence length="368" mass="41842">MATEKTSIREGQFHCVRCNAVFSAPLGVGKPSLCSLCGKSPQHDATYASVADITAAVDRDGNHGVPGKDIADFVSMKMVRRKRQVRFAVASWLFLLIAVAGGTIYFQNTRGDSGEAKENQMDSARELREKTADAYKKSLVAYKGFISTDDFNQRSEYVVDGVSKLLKMQYYYEQTVEQELRGGMTKLGVAYKDDGEFPRIELLAEDAQQKPYELVFWNKGDGWKLDWEQHVRYQDADWTEFLFGAPTQGSWTFKLYVRRRYSSQDEGELKLIFYQPKVVAGVRYQESPQVTVSSEHPSYLKLKEAFDAIDVASEDDQKRVIRKKDSTGLIRVKAALSYKAGEDGERELQLDEVKAFHWMEYDPVKAED</sequence>
<organism evidence="2 3">
    <name type="scientific">Rubritalea spongiae</name>
    <dbReference type="NCBI Taxonomy" id="430797"/>
    <lineage>
        <taxon>Bacteria</taxon>
        <taxon>Pseudomonadati</taxon>
        <taxon>Verrucomicrobiota</taxon>
        <taxon>Verrucomicrobiia</taxon>
        <taxon>Verrucomicrobiales</taxon>
        <taxon>Rubritaleaceae</taxon>
        <taxon>Rubritalea</taxon>
    </lineage>
</organism>
<feature type="transmembrane region" description="Helical" evidence="1">
    <location>
        <begin position="85"/>
        <end position="106"/>
    </location>
</feature>
<keyword evidence="1" id="KW-0472">Membrane</keyword>
<dbReference type="EMBL" id="JBHUJC010000003">
    <property type="protein sequence ID" value="MFD2275319.1"/>
    <property type="molecule type" value="Genomic_DNA"/>
</dbReference>
<protein>
    <recommendedName>
        <fullName evidence="4">DUF4178 domain-containing protein</fullName>
    </recommendedName>
</protein>
<reference evidence="3" key="1">
    <citation type="journal article" date="2019" name="Int. J. Syst. Evol. Microbiol.">
        <title>The Global Catalogue of Microorganisms (GCM) 10K type strain sequencing project: providing services to taxonomists for standard genome sequencing and annotation.</title>
        <authorList>
            <consortium name="The Broad Institute Genomics Platform"/>
            <consortium name="The Broad Institute Genome Sequencing Center for Infectious Disease"/>
            <person name="Wu L."/>
            <person name="Ma J."/>
        </authorList>
    </citation>
    <scope>NUCLEOTIDE SEQUENCE [LARGE SCALE GENOMIC DNA]</scope>
    <source>
        <strain evidence="3">JCM 16545</strain>
    </source>
</reference>
<accession>A0ABW5DYX5</accession>
<gene>
    <name evidence="2" type="ORF">ACFSQZ_02455</name>
</gene>
<keyword evidence="1" id="KW-1133">Transmembrane helix</keyword>
<evidence type="ECO:0000313" key="3">
    <source>
        <dbReference type="Proteomes" id="UP001597297"/>
    </source>
</evidence>